<sequence>MAHFLLDTAGWPELTLKRLSLRSRQMLRIALTRNSKAPKALSPDLSTGIVVFQNQLVQLVPSLQANVLDPNETSRSLWYSFYELERTKTSTVLFTRRPRISPENSSCDLQYLEGNRFLFRTPSIAYPSEPRKWELVRIINPSRSEYSLRRH</sequence>
<dbReference type="Proteomes" id="UP001175211">
    <property type="component" value="Unassembled WGS sequence"/>
</dbReference>
<evidence type="ECO:0000313" key="1">
    <source>
        <dbReference type="EMBL" id="KAK0449802.1"/>
    </source>
</evidence>
<comment type="caution">
    <text evidence="1">The sequence shown here is derived from an EMBL/GenBank/DDBJ whole genome shotgun (WGS) entry which is preliminary data.</text>
</comment>
<dbReference type="EMBL" id="JAUEPS010000037">
    <property type="protein sequence ID" value="KAK0449802.1"/>
    <property type="molecule type" value="Genomic_DNA"/>
</dbReference>
<proteinExistence type="predicted"/>
<dbReference type="GeneID" id="85357515"/>
<protein>
    <submittedName>
        <fullName evidence="1">Uncharacterized protein</fullName>
    </submittedName>
</protein>
<dbReference type="AlphaFoldDB" id="A0AA39JWB2"/>
<accession>A0AA39JWB2</accession>
<dbReference type="RefSeq" id="XP_060327094.1">
    <property type="nucleotide sequence ID" value="XM_060473967.1"/>
</dbReference>
<gene>
    <name evidence="1" type="ORF">EV420DRAFT_1564185</name>
</gene>
<evidence type="ECO:0000313" key="2">
    <source>
        <dbReference type="Proteomes" id="UP001175211"/>
    </source>
</evidence>
<reference evidence="1" key="1">
    <citation type="submission" date="2023-06" db="EMBL/GenBank/DDBJ databases">
        <authorList>
            <consortium name="Lawrence Berkeley National Laboratory"/>
            <person name="Ahrendt S."/>
            <person name="Sahu N."/>
            <person name="Indic B."/>
            <person name="Wong-Bajracharya J."/>
            <person name="Merenyi Z."/>
            <person name="Ke H.-M."/>
            <person name="Monk M."/>
            <person name="Kocsube S."/>
            <person name="Drula E."/>
            <person name="Lipzen A."/>
            <person name="Balint B."/>
            <person name="Henrissat B."/>
            <person name="Andreopoulos B."/>
            <person name="Martin F.M."/>
            <person name="Harder C.B."/>
            <person name="Rigling D."/>
            <person name="Ford K.L."/>
            <person name="Foster G.D."/>
            <person name="Pangilinan J."/>
            <person name="Papanicolaou A."/>
            <person name="Barry K."/>
            <person name="LaButti K."/>
            <person name="Viragh M."/>
            <person name="Koriabine M."/>
            <person name="Yan M."/>
            <person name="Riley R."/>
            <person name="Champramary S."/>
            <person name="Plett K.L."/>
            <person name="Tsai I.J."/>
            <person name="Slot J."/>
            <person name="Sipos G."/>
            <person name="Plett J."/>
            <person name="Nagy L.G."/>
            <person name="Grigoriev I.V."/>
        </authorList>
    </citation>
    <scope>NUCLEOTIDE SEQUENCE</scope>
    <source>
        <strain evidence="1">CCBAS 213</strain>
    </source>
</reference>
<name>A0AA39JWB2_ARMTA</name>
<organism evidence="1 2">
    <name type="scientific">Armillaria tabescens</name>
    <name type="common">Ringless honey mushroom</name>
    <name type="synonym">Agaricus tabescens</name>
    <dbReference type="NCBI Taxonomy" id="1929756"/>
    <lineage>
        <taxon>Eukaryota</taxon>
        <taxon>Fungi</taxon>
        <taxon>Dikarya</taxon>
        <taxon>Basidiomycota</taxon>
        <taxon>Agaricomycotina</taxon>
        <taxon>Agaricomycetes</taxon>
        <taxon>Agaricomycetidae</taxon>
        <taxon>Agaricales</taxon>
        <taxon>Marasmiineae</taxon>
        <taxon>Physalacriaceae</taxon>
        <taxon>Desarmillaria</taxon>
    </lineage>
</organism>
<keyword evidence="2" id="KW-1185">Reference proteome</keyword>